<organism evidence="5">
    <name type="scientific">Chlorella variabilis</name>
    <name type="common">Green alga</name>
    <dbReference type="NCBI Taxonomy" id="554065"/>
    <lineage>
        <taxon>Eukaryota</taxon>
        <taxon>Viridiplantae</taxon>
        <taxon>Chlorophyta</taxon>
        <taxon>core chlorophytes</taxon>
        <taxon>Trebouxiophyceae</taxon>
        <taxon>Chlorellales</taxon>
        <taxon>Chlorellaceae</taxon>
        <taxon>Chlorella clade</taxon>
        <taxon>Chlorella</taxon>
    </lineage>
</organism>
<comment type="subcellular location">
    <subcellularLocation>
        <location evidence="1">Nucleus</location>
    </subcellularLocation>
</comment>
<dbReference type="CDD" id="cd22928">
    <property type="entry name" value="HFD_POLE3_DPB4"/>
    <property type="match status" value="1"/>
</dbReference>
<evidence type="ECO:0000256" key="1">
    <source>
        <dbReference type="ARBA" id="ARBA00004123"/>
    </source>
</evidence>
<dbReference type="GO" id="GO:0006272">
    <property type="term" value="P:leading strand elongation"/>
    <property type="evidence" value="ECO:0007669"/>
    <property type="project" value="TreeGrafter"/>
</dbReference>
<dbReference type="GeneID" id="17354745"/>
<dbReference type="Pfam" id="PF00808">
    <property type="entry name" value="CBFD_NFYB_HMF"/>
    <property type="match status" value="1"/>
</dbReference>
<proteinExistence type="predicted"/>
<evidence type="ECO:0000313" key="5">
    <source>
        <dbReference type="Proteomes" id="UP000008141"/>
    </source>
</evidence>
<evidence type="ECO:0000259" key="3">
    <source>
        <dbReference type="Pfam" id="PF00808"/>
    </source>
</evidence>
<dbReference type="STRING" id="554065.E1ZFS0"/>
<dbReference type="GO" id="GO:0031490">
    <property type="term" value="F:chromatin DNA binding"/>
    <property type="evidence" value="ECO:0007669"/>
    <property type="project" value="TreeGrafter"/>
</dbReference>
<dbReference type="SUPFAM" id="SSF47113">
    <property type="entry name" value="Histone-fold"/>
    <property type="match status" value="1"/>
</dbReference>
<name>E1ZFS0_CHLVA</name>
<dbReference type="KEGG" id="cvr:CHLNCDRAFT_14739"/>
<dbReference type="OrthoDB" id="1707486at2759"/>
<dbReference type="InterPro" id="IPR009072">
    <property type="entry name" value="Histone-fold"/>
</dbReference>
<dbReference type="eggNOG" id="KOG0870">
    <property type="taxonomic scope" value="Eukaryota"/>
</dbReference>
<evidence type="ECO:0000256" key="2">
    <source>
        <dbReference type="ARBA" id="ARBA00023242"/>
    </source>
</evidence>
<dbReference type="AlphaFoldDB" id="E1ZFS0"/>
<feature type="non-terminal residue" evidence="4">
    <location>
        <position position="71"/>
    </location>
</feature>
<reference evidence="4 5" key="1">
    <citation type="journal article" date="2010" name="Plant Cell">
        <title>The Chlorella variabilis NC64A genome reveals adaptation to photosymbiosis, coevolution with viruses, and cryptic sex.</title>
        <authorList>
            <person name="Blanc G."/>
            <person name="Duncan G."/>
            <person name="Agarkova I."/>
            <person name="Borodovsky M."/>
            <person name="Gurnon J."/>
            <person name="Kuo A."/>
            <person name="Lindquist E."/>
            <person name="Lucas S."/>
            <person name="Pangilinan J."/>
            <person name="Polle J."/>
            <person name="Salamov A."/>
            <person name="Terry A."/>
            <person name="Yamada T."/>
            <person name="Dunigan D.D."/>
            <person name="Grigoriev I.V."/>
            <person name="Claverie J.M."/>
            <person name="Van Etten J.L."/>
        </authorList>
    </citation>
    <scope>NUCLEOTIDE SEQUENCE [LARGE SCALE GENOMIC DNA]</scope>
    <source>
        <strain evidence="4 5">NC64A</strain>
    </source>
</reference>
<dbReference type="InterPro" id="IPR051377">
    <property type="entry name" value="DNA_Pol-Epsilon_Subunit"/>
</dbReference>
<keyword evidence="5" id="KW-1185">Reference proteome</keyword>
<dbReference type="GO" id="GO:0006974">
    <property type="term" value="P:DNA damage response"/>
    <property type="evidence" value="ECO:0007669"/>
    <property type="project" value="TreeGrafter"/>
</dbReference>
<dbReference type="InterPro" id="IPR003958">
    <property type="entry name" value="CBFA_NFYB_domain"/>
</dbReference>
<accession>E1ZFS0</accession>
<feature type="domain" description="Transcription factor CBF/NF-Y/archaeal histone" evidence="3">
    <location>
        <begin position="4"/>
        <end position="46"/>
    </location>
</feature>
<dbReference type="GO" id="GO:0008622">
    <property type="term" value="C:epsilon DNA polymerase complex"/>
    <property type="evidence" value="ECO:0007669"/>
    <property type="project" value="TreeGrafter"/>
</dbReference>
<dbReference type="EMBL" id="GL433845">
    <property type="protein sequence ID" value="EFN55328.1"/>
    <property type="molecule type" value="Genomic_DNA"/>
</dbReference>
<dbReference type="GO" id="GO:0046982">
    <property type="term" value="F:protein heterodimerization activity"/>
    <property type="evidence" value="ECO:0007669"/>
    <property type="project" value="InterPro"/>
</dbReference>
<keyword evidence="2" id="KW-0539">Nucleus</keyword>
<sequence>TPLQDALLACAEAGRLFIHYLTATANDACKDAKRQTISADDVLTALEDLDFGELVEPLRSALEGERGGTRE</sequence>
<evidence type="ECO:0000313" key="4">
    <source>
        <dbReference type="EMBL" id="EFN55328.1"/>
    </source>
</evidence>
<gene>
    <name evidence="4" type="ORF">CHLNCDRAFT_14739</name>
</gene>
<dbReference type="PANTHER" id="PTHR46172">
    <property type="entry name" value="DNA POLYMERASE EPSILON SUBUNIT 3"/>
    <property type="match status" value="1"/>
</dbReference>
<dbReference type="InParanoid" id="E1ZFS0"/>
<feature type="non-terminal residue" evidence="4">
    <location>
        <position position="1"/>
    </location>
</feature>
<dbReference type="RefSeq" id="XP_005847430.1">
    <property type="nucleotide sequence ID" value="XM_005847368.1"/>
</dbReference>
<dbReference type="GO" id="GO:0031507">
    <property type="term" value="P:heterochromatin formation"/>
    <property type="evidence" value="ECO:0007669"/>
    <property type="project" value="TreeGrafter"/>
</dbReference>
<dbReference type="Proteomes" id="UP000008141">
    <property type="component" value="Unassembled WGS sequence"/>
</dbReference>
<dbReference type="PANTHER" id="PTHR46172:SF1">
    <property type="entry name" value="DNA POLYMERASE EPSILON SUBUNIT 3"/>
    <property type="match status" value="1"/>
</dbReference>
<protein>
    <recommendedName>
        <fullName evidence="3">Transcription factor CBF/NF-Y/archaeal histone domain-containing protein</fullName>
    </recommendedName>
</protein>
<dbReference type="Gene3D" id="1.10.20.10">
    <property type="entry name" value="Histone, subunit A"/>
    <property type="match status" value="1"/>
</dbReference>
<dbReference type="GO" id="GO:0008623">
    <property type="term" value="C:CHRAC"/>
    <property type="evidence" value="ECO:0007669"/>
    <property type="project" value="TreeGrafter"/>
</dbReference>